<dbReference type="SUPFAM" id="SSF103473">
    <property type="entry name" value="MFS general substrate transporter"/>
    <property type="match status" value="1"/>
</dbReference>
<dbReference type="GO" id="GO:0000329">
    <property type="term" value="C:fungal-type vacuole membrane"/>
    <property type="evidence" value="ECO:0007669"/>
    <property type="project" value="TreeGrafter"/>
</dbReference>
<feature type="transmembrane region" description="Helical" evidence="7">
    <location>
        <begin position="31"/>
        <end position="57"/>
    </location>
</feature>
<comment type="subcellular location">
    <subcellularLocation>
        <location evidence="1">Membrane</location>
        <topology evidence="1">Multi-pass membrane protein</topology>
    </subcellularLocation>
</comment>
<accession>A0A642V608</accession>
<feature type="transmembrane region" description="Helical" evidence="7">
    <location>
        <begin position="129"/>
        <end position="149"/>
    </location>
</feature>
<evidence type="ECO:0000313" key="8">
    <source>
        <dbReference type="EMBL" id="KAA8915468.1"/>
    </source>
</evidence>
<keyword evidence="5 7" id="KW-1133">Transmembrane helix</keyword>
<evidence type="ECO:0008006" key="10">
    <source>
        <dbReference type="Google" id="ProtNLM"/>
    </source>
</evidence>
<protein>
    <recommendedName>
        <fullName evidence="10">Major facilitator superfamily (MFS) profile domain-containing protein</fullName>
    </recommendedName>
</protein>
<dbReference type="InterPro" id="IPR036259">
    <property type="entry name" value="MFS_trans_sf"/>
</dbReference>
<dbReference type="PIRSF" id="PIRSF016379">
    <property type="entry name" value="ENT"/>
    <property type="match status" value="1"/>
</dbReference>
<gene>
    <name evidence="8" type="ORF">TRICI_002389</name>
</gene>
<feature type="transmembrane region" description="Helical" evidence="7">
    <location>
        <begin position="323"/>
        <end position="340"/>
    </location>
</feature>
<keyword evidence="6 7" id="KW-0472">Membrane</keyword>
<name>A0A642V608_9ASCO</name>
<dbReference type="PANTHER" id="PTHR10332:SF88">
    <property type="entry name" value="EQUILIBRATIVE NUCLEOSIDE TRANSPORTER 1, ISOFORM A"/>
    <property type="match status" value="1"/>
</dbReference>
<feature type="transmembrane region" description="Helical" evidence="7">
    <location>
        <begin position="161"/>
        <end position="183"/>
    </location>
</feature>
<evidence type="ECO:0000256" key="7">
    <source>
        <dbReference type="SAM" id="Phobius"/>
    </source>
</evidence>
<evidence type="ECO:0000256" key="3">
    <source>
        <dbReference type="ARBA" id="ARBA00022448"/>
    </source>
</evidence>
<comment type="caution">
    <text evidence="8">The sequence shown here is derived from an EMBL/GenBank/DDBJ whole genome shotgun (WGS) entry which is preliminary data.</text>
</comment>
<feature type="transmembrane region" description="Helical" evidence="7">
    <location>
        <begin position="101"/>
        <end position="123"/>
    </location>
</feature>
<feature type="transmembrane region" description="Helical" evidence="7">
    <location>
        <begin position="260"/>
        <end position="280"/>
    </location>
</feature>
<dbReference type="VEuPathDB" id="FungiDB:TRICI_002389"/>
<evidence type="ECO:0000313" key="9">
    <source>
        <dbReference type="Proteomes" id="UP000761534"/>
    </source>
</evidence>
<dbReference type="EMBL" id="SWFS01000163">
    <property type="protein sequence ID" value="KAA8915468.1"/>
    <property type="molecule type" value="Genomic_DNA"/>
</dbReference>
<evidence type="ECO:0000256" key="4">
    <source>
        <dbReference type="ARBA" id="ARBA00022692"/>
    </source>
</evidence>
<dbReference type="PANTHER" id="PTHR10332">
    <property type="entry name" value="EQUILIBRATIVE NUCLEOSIDE TRANSPORTER"/>
    <property type="match status" value="1"/>
</dbReference>
<keyword evidence="9" id="KW-1185">Reference proteome</keyword>
<dbReference type="GO" id="GO:0034257">
    <property type="term" value="F:nicotinamide riboside transmembrane transporter activity"/>
    <property type="evidence" value="ECO:0007669"/>
    <property type="project" value="TreeGrafter"/>
</dbReference>
<evidence type="ECO:0000256" key="1">
    <source>
        <dbReference type="ARBA" id="ARBA00004141"/>
    </source>
</evidence>
<dbReference type="GO" id="GO:0005886">
    <property type="term" value="C:plasma membrane"/>
    <property type="evidence" value="ECO:0007669"/>
    <property type="project" value="TreeGrafter"/>
</dbReference>
<feature type="transmembrane region" description="Helical" evidence="7">
    <location>
        <begin position="352"/>
        <end position="370"/>
    </location>
</feature>
<dbReference type="AlphaFoldDB" id="A0A642V608"/>
<feature type="transmembrane region" description="Helical" evidence="7">
    <location>
        <begin position="203"/>
        <end position="226"/>
    </location>
</feature>
<dbReference type="OrthoDB" id="46396at2759"/>
<dbReference type="Proteomes" id="UP000761534">
    <property type="component" value="Unassembled WGS sequence"/>
</dbReference>
<dbReference type="GO" id="GO:0015205">
    <property type="term" value="F:nucleobase transmembrane transporter activity"/>
    <property type="evidence" value="ECO:0007669"/>
    <property type="project" value="TreeGrafter"/>
</dbReference>
<evidence type="ECO:0000256" key="6">
    <source>
        <dbReference type="ARBA" id="ARBA00023136"/>
    </source>
</evidence>
<keyword evidence="4 7" id="KW-0812">Transmembrane</keyword>
<dbReference type="Gene3D" id="1.20.1250.20">
    <property type="entry name" value="MFS general substrate transporter like domains"/>
    <property type="match status" value="1"/>
</dbReference>
<proteinExistence type="inferred from homology"/>
<keyword evidence="3" id="KW-0813">Transport</keyword>
<feature type="transmembrane region" description="Helical" evidence="7">
    <location>
        <begin position="69"/>
        <end position="89"/>
    </location>
</feature>
<evidence type="ECO:0000256" key="5">
    <source>
        <dbReference type="ARBA" id="ARBA00022989"/>
    </source>
</evidence>
<dbReference type="InterPro" id="IPR002259">
    <property type="entry name" value="Eqnu_transpt"/>
</dbReference>
<sequence length="415" mass="45270">MDEQLLGDYEQHGEVPEEEVVRTVDKKSLEYVTFLVIGLSYLWPWNCFLAATAYFTGRLAENEYLKTHLSSYIMSVSTITGTIASLILADRQRGANYAGRVFSGEVMICATFILMALSCIFGNVGTVSYFLFVMLCVWGSTVGTAFAQNGSFAVVNTIDSVYTQAIMVGQAVAGVLPPLINFLSTLLARKVSNDDATAGGSGMSAAMYFLVASVVSGVAFSLFMLIKRRHGELLHTHSEQTAVKTHIPLSVLLKKLRSPAFAVFFTFAVTLVYPVFISNIDSANGIRYELFVPLSFLVWNLGDLGGRVLCGYEQYVVKSSHRFVFYAILRLSFIPAYLLCNVHGSGWIKSDFIYFLIHFTFGVTNGHLGSSGMMSPPDYVDEHEKAAAGGFMTLVLSLGLAAGALSSFILVSILS</sequence>
<feature type="transmembrane region" description="Helical" evidence="7">
    <location>
        <begin position="390"/>
        <end position="414"/>
    </location>
</feature>
<dbReference type="Pfam" id="PF01733">
    <property type="entry name" value="Nucleoside_tran"/>
    <property type="match status" value="2"/>
</dbReference>
<organism evidence="8 9">
    <name type="scientific">Trichomonascus ciferrii</name>
    <dbReference type="NCBI Taxonomy" id="44093"/>
    <lineage>
        <taxon>Eukaryota</taxon>
        <taxon>Fungi</taxon>
        <taxon>Dikarya</taxon>
        <taxon>Ascomycota</taxon>
        <taxon>Saccharomycotina</taxon>
        <taxon>Dipodascomycetes</taxon>
        <taxon>Dipodascales</taxon>
        <taxon>Trichomonascaceae</taxon>
        <taxon>Trichomonascus</taxon>
        <taxon>Trichomonascus ciferrii complex</taxon>
    </lineage>
</organism>
<reference evidence="8" key="1">
    <citation type="journal article" date="2019" name="G3 (Bethesda)">
        <title>Genome Assemblies of Two Rare Opportunistic Yeast Pathogens: Diutina rugosa (syn. Candida rugosa) and Trichomonascus ciferrii (syn. Candida ciferrii).</title>
        <authorList>
            <person name="Mixao V."/>
            <person name="Saus E."/>
            <person name="Hansen A.P."/>
            <person name="Lass-Florl C."/>
            <person name="Gabaldon T."/>
        </authorList>
    </citation>
    <scope>NUCLEOTIDE SEQUENCE</scope>
    <source>
        <strain evidence="8">CBS 4856</strain>
    </source>
</reference>
<comment type="similarity">
    <text evidence="2">Belongs to the SLC29A/ENT transporter (TC 2.A.57) family.</text>
</comment>
<evidence type="ECO:0000256" key="2">
    <source>
        <dbReference type="ARBA" id="ARBA00007965"/>
    </source>
</evidence>